<feature type="region of interest" description="Disordered" evidence="3">
    <location>
        <begin position="1"/>
        <end position="34"/>
    </location>
</feature>
<feature type="domain" description="K Homology" evidence="4">
    <location>
        <begin position="39"/>
        <end position="110"/>
    </location>
</feature>
<feature type="domain" description="K Homology" evidence="4">
    <location>
        <begin position="316"/>
        <end position="372"/>
    </location>
</feature>
<comment type="caution">
    <text evidence="5">The sequence shown here is derived from an EMBL/GenBank/DDBJ whole genome shotgun (WGS) entry which is preliminary data.</text>
</comment>
<dbReference type="SUPFAM" id="SSF54791">
    <property type="entry name" value="Eukaryotic type KH-domain (KH-domain type I)"/>
    <property type="match status" value="3"/>
</dbReference>
<dbReference type="InterPro" id="IPR036612">
    <property type="entry name" value="KH_dom_type_1_sf"/>
</dbReference>
<accession>A0A9N7NKQ5</accession>
<feature type="domain" description="K Homology" evidence="4">
    <location>
        <begin position="146"/>
        <end position="224"/>
    </location>
</feature>
<evidence type="ECO:0000313" key="6">
    <source>
        <dbReference type="Proteomes" id="UP001153555"/>
    </source>
</evidence>
<evidence type="ECO:0000256" key="2">
    <source>
        <dbReference type="PROSITE-ProRule" id="PRU00117"/>
    </source>
</evidence>
<keyword evidence="2" id="KW-0694">RNA-binding</keyword>
<sequence>MGEKGKRSHSYRDDDRKNQKRRTDNRERERDRDEKGNDELIVYRILCPDTVIGSVIGKNGKVINTIRQDSRAKVKVVDPFPGAKDRVILIYCYVKEKLDLEVDDEFNDSKPLCPAQDALLKVQAAIVNAVSVPGDSDRRRRENDREREECQLLVPSSQSANLIGKSGVTIKKLRNKTRANIKVTPKDAGDPAHSCALEFDNFILISGESESVRKALFAVSAIMYKFAPKEKIPLDTSIPEAAPPGIIIPSDVPLYPGTGFYPSVDPINPSRSLSSILGHSLAPDITGYADTGSTWPQVYSSALPVVSNYGGRSQSEELTVKVLCPSNKIGRVIGKGGASIKNIRQESGARVEVDDPKSNQKECLVNVISMEVLSVYSVRSVNSSF</sequence>
<name>A0A9N7NKQ5_STRHE</name>
<evidence type="ECO:0000313" key="5">
    <source>
        <dbReference type="EMBL" id="CAA0832310.1"/>
    </source>
</evidence>
<evidence type="ECO:0000256" key="1">
    <source>
        <dbReference type="ARBA" id="ARBA00022737"/>
    </source>
</evidence>
<dbReference type="EMBL" id="CACSLK010027833">
    <property type="protein sequence ID" value="CAA0832310.1"/>
    <property type="molecule type" value="Genomic_DNA"/>
</dbReference>
<dbReference type="Pfam" id="PF00013">
    <property type="entry name" value="KH_1"/>
    <property type="match status" value="3"/>
</dbReference>
<evidence type="ECO:0000256" key="3">
    <source>
        <dbReference type="SAM" id="MobiDB-lite"/>
    </source>
</evidence>
<dbReference type="AlphaFoldDB" id="A0A9N7NKQ5"/>
<dbReference type="Gene3D" id="3.30.1370.10">
    <property type="entry name" value="K Homology domain, type 1"/>
    <property type="match status" value="3"/>
</dbReference>
<dbReference type="Proteomes" id="UP001153555">
    <property type="component" value="Unassembled WGS sequence"/>
</dbReference>
<gene>
    <name evidence="5" type="ORF">SHERM_27612</name>
</gene>
<dbReference type="PROSITE" id="PS50084">
    <property type="entry name" value="KH_TYPE_1"/>
    <property type="match status" value="3"/>
</dbReference>
<keyword evidence="6" id="KW-1185">Reference proteome</keyword>
<evidence type="ECO:0000259" key="4">
    <source>
        <dbReference type="SMART" id="SM00322"/>
    </source>
</evidence>
<protein>
    <submittedName>
        <fullName evidence="5">RNA-binding KH domain-containing protein</fullName>
    </submittedName>
</protein>
<proteinExistence type="predicted"/>
<dbReference type="PANTHER" id="PTHR10288">
    <property type="entry name" value="KH DOMAIN CONTAINING RNA BINDING PROTEIN"/>
    <property type="match status" value="1"/>
</dbReference>
<dbReference type="SMART" id="SM00322">
    <property type="entry name" value="KH"/>
    <property type="match status" value="3"/>
</dbReference>
<reference evidence="5" key="1">
    <citation type="submission" date="2019-12" db="EMBL/GenBank/DDBJ databases">
        <authorList>
            <person name="Scholes J."/>
        </authorList>
    </citation>
    <scope>NUCLEOTIDE SEQUENCE</scope>
</reference>
<dbReference type="GO" id="GO:0003723">
    <property type="term" value="F:RNA binding"/>
    <property type="evidence" value="ECO:0007669"/>
    <property type="project" value="UniProtKB-UniRule"/>
</dbReference>
<dbReference type="OrthoDB" id="752362at2759"/>
<dbReference type="InterPro" id="IPR004087">
    <property type="entry name" value="KH_dom"/>
</dbReference>
<keyword evidence="1" id="KW-0677">Repeat</keyword>
<dbReference type="InterPro" id="IPR004088">
    <property type="entry name" value="KH_dom_type_1"/>
</dbReference>
<organism evidence="5 6">
    <name type="scientific">Striga hermonthica</name>
    <name type="common">Purple witchweed</name>
    <name type="synonym">Buchnera hermonthica</name>
    <dbReference type="NCBI Taxonomy" id="68872"/>
    <lineage>
        <taxon>Eukaryota</taxon>
        <taxon>Viridiplantae</taxon>
        <taxon>Streptophyta</taxon>
        <taxon>Embryophyta</taxon>
        <taxon>Tracheophyta</taxon>
        <taxon>Spermatophyta</taxon>
        <taxon>Magnoliopsida</taxon>
        <taxon>eudicotyledons</taxon>
        <taxon>Gunneridae</taxon>
        <taxon>Pentapetalae</taxon>
        <taxon>asterids</taxon>
        <taxon>lamiids</taxon>
        <taxon>Lamiales</taxon>
        <taxon>Orobanchaceae</taxon>
        <taxon>Buchnereae</taxon>
        <taxon>Striga</taxon>
    </lineage>
</organism>